<evidence type="ECO:0000313" key="3">
    <source>
        <dbReference type="Proteomes" id="UP000000466"/>
    </source>
</evidence>
<protein>
    <submittedName>
        <fullName evidence="2">Aspartic protease</fullName>
    </submittedName>
</protein>
<dbReference type="InterPro" id="IPR021109">
    <property type="entry name" value="Peptidase_aspartic_dom_sf"/>
</dbReference>
<dbReference type="AlphaFoldDB" id="K4KNI1"/>
<keyword evidence="1" id="KW-0472">Membrane</keyword>
<dbReference type="GO" id="GO:0004190">
    <property type="term" value="F:aspartic-type endopeptidase activity"/>
    <property type="evidence" value="ECO:0007669"/>
    <property type="project" value="InterPro"/>
</dbReference>
<dbReference type="InterPro" id="IPR011969">
    <property type="entry name" value="Clan_AA_Asp_peptidase_C"/>
</dbReference>
<dbReference type="HOGENOM" id="CLU_099411_1_0_6"/>
<keyword evidence="1" id="KW-1133">Transmembrane helix</keyword>
<dbReference type="NCBIfam" id="TIGR02281">
    <property type="entry name" value="clan_AA_DTGA"/>
    <property type="match status" value="1"/>
</dbReference>
<dbReference type="InterPro" id="IPR034122">
    <property type="entry name" value="Retropepsin-like_bacterial"/>
</dbReference>
<dbReference type="CDD" id="cd05483">
    <property type="entry name" value="retropepsin_like_bacteria"/>
    <property type="match status" value="1"/>
</dbReference>
<keyword evidence="1" id="KW-0812">Transmembrane</keyword>
<dbReference type="eggNOG" id="COG3577">
    <property type="taxonomic scope" value="Bacteria"/>
</dbReference>
<dbReference type="Proteomes" id="UP000000466">
    <property type="component" value="Chromosome"/>
</dbReference>
<keyword evidence="2" id="KW-0378">Hydrolase</keyword>
<organism evidence="2 3">
    <name type="scientific">Simiduia agarivorans (strain DSM 21679 / JCM 13881 / BCRC 17597 / SA1)</name>
    <dbReference type="NCBI Taxonomy" id="1117647"/>
    <lineage>
        <taxon>Bacteria</taxon>
        <taxon>Pseudomonadati</taxon>
        <taxon>Pseudomonadota</taxon>
        <taxon>Gammaproteobacteria</taxon>
        <taxon>Cellvibrionales</taxon>
        <taxon>Cellvibrionaceae</taxon>
        <taxon>Simiduia</taxon>
    </lineage>
</organism>
<dbReference type="GO" id="GO:0006508">
    <property type="term" value="P:proteolysis"/>
    <property type="evidence" value="ECO:0007669"/>
    <property type="project" value="UniProtKB-KW"/>
</dbReference>
<feature type="transmembrane region" description="Helical" evidence="1">
    <location>
        <begin position="17"/>
        <end position="35"/>
    </location>
</feature>
<name>K4KNI1_SIMAS</name>
<evidence type="ECO:0000313" key="2">
    <source>
        <dbReference type="EMBL" id="AFV00715.2"/>
    </source>
</evidence>
<dbReference type="PROSITE" id="PS00141">
    <property type="entry name" value="ASP_PROTEASE"/>
    <property type="match status" value="1"/>
</dbReference>
<dbReference type="Gene3D" id="2.40.70.10">
    <property type="entry name" value="Acid Proteases"/>
    <property type="match status" value="1"/>
</dbReference>
<dbReference type="SUPFAM" id="SSF50630">
    <property type="entry name" value="Acid proteases"/>
    <property type="match status" value="1"/>
</dbReference>
<dbReference type="OrthoDB" id="185963at2"/>
<gene>
    <name evidence="2" type="ordered locus">M5M_17930</name>
</gene>
<sequence length="176" mass="19170">MPDSPPQAAPGKSMGKAMLMITWLVVLGLLTLWFGRWEERQYNPNAAPESRLASDQVIVTLNANRWHHYVSNGTINGEPVTFLLDTGATAVSVPANLADKLGLDKGVPMQSQTANGTVRVWSTRIDQLTLGAITLTNLRGSINPGMQGDEILLGMSALKQLEIRQQGDTLTLIQRH</sequence>
<dbReference type="STRING" id="1117647.M5M_17930"/>
<proteinExistence type="predicted"/>
<keyword evidence="2" id="KW-0645">Protease</keyword>
<evidence type="ECO:0000256" key="1">
    <source>
        <dbReference type="SAM" id="Phobius"/>
    </source>
</evidence>
<dbReference type="RefSeq" id="WP_016389907.1">
    <property type="nucleotide sequence ID" value="NC_018868.3"/>
</dbReference>
<dbReference type="KEGG" id="saga:M5M_17930"/>
<accession>K4KNI1</accession>
<keyword evidence="3" id="KW-1185">Reference proteome</keyword>
<dbReference type="EMBL" id="CP003746">
    <property type="protein sequence ID" value="AFV00715.2"/>
    <property type="molecule type" value="Genomic_DNA"/>
</dbReference>
<dbReference type="InterPro" id="IPR001969">
    <property type="entry name" value="Aspartic_peptidase_AS"/>
</dbReference>
<reference evidence="2 3" key="1">
    <citation type="journal article" date="2013" name="Genome Announc.">
        <title>Complete genome sequence of Simiduia agarivorans SA1(T), a marine bacterium able to degrade a variety of polysaccharides.</title>
        <authorList>
            <person name="Lin S.Y."/>
            <person name="Shieh W.Y."/>
            <person name="Chen J.S."/>
            <person name="Tang S.L."/>
        </authorList>
    </citation>
    <scope>NUCLEOTIDE SEQUENCE [LARGE SCALE GENOMIC DNA]</scope>
    <source>
        <strain evidence="3">DSM 21679 / JCM 13881 / BCRC 17597 / SA1</strain>
    </source>
</reference>
<dbReference type="Pfam" id="PF13975">
    <property type="entry name" value="gag-asp_proteas"/>
    <property type="match status" value="1"/>
</dbReference>